<dbReference type="EMBL" id="SHPO01000009">
    <property type="protein sequence ID" value="TCD78872.1"/>
    <property type="molecule type" value="Genomic_DNA"/>
</dbReference>
<dbReference type="RefSeq" id="WP_007056371.1">
    <property type="nucleotide sequence ID" value="NZ_BCYH01000047.1"/>
</dbReference>
<dbReference type="Gene3D" id="1.20.1530.20">
    <property type="match status" value="1"/>
</dbReference>
<dbReference type="EMBL" id="SHTN01000010">
    <property type="protein sequence ID" value="TCF84829.1"/>
    <property type="molecule type" value="Genomic_DNA"/>
</dbReference>
<reference evidence="10" key="3">
    <citation type="submission" date="2019-02" db="EMBL/GenBank/DDBJ databases">
        <authorList>
            <person name="Odamaki T."/>
        </authorList>
    </citation>
    <scope>NUCLEOTIDE SEQUENCE</scope>
    <source>
        <strain evidence="7">MCC10004</strain>
        <strain evidence="8">MCC10008</strain>
        <strain evidence="9">MCC10076</strain>
        <strain evidence="10">MCC10116</strain>
        <strain evidence="11">MCC10118</strain>
        <strain evidence="12">MCC10119</strain>
        <strain evidence="13">MCC10126</strain>
    </source>
</reference>
<evidence type="ECO:0000313" key="18">
    <source>
        <dbReference type="Proteomes" id="UP000292729"/>
    </source>
</evidence>
<dbReference type="Proteomes" id="UP000291501">
    <property type="component" value="Unassembled WGS sequence"/>
</dbReference>
<dbReference type="Proteomes" id="UP001221506">
    <property type="component" value="Chromosome"/>
</dbReference>
<dbReference type="Proteomes" id="UP000663812">
    <property type="component" value="Unassembled WGS sequence"/>
</dbReference>
<evidence type="ECO:0000313" key="20">
    <source>
        <dbReference type="Proteomes" id="UP000292787"/>
    </source>
</evidence>
<evidence type="ECO:0000313" key="8">
    <source>
        <dbReference type="EMBL" id="TCD84557.1"/>
    </source>
</evidence>
<feature type="transmembrane region" description="Helical" evidence="5">
    <location>
        <begin position="129"/>
        <end position="150"/>
    </location>
</feature>
<gene>
    <name evidence="14" type="ORF">FCO76_00735</name>
    <name evidence="6" type="ORF">MCC00316_12430</name>
    <name evidence="7" type="ORF">MCC10004_0448</name>
    <name evidence="8" type="ORF">MCC10008_0511</name>
    <name evidence="9" type="ORF">MCC10076_0572</name>
    <name evidence="10" type="ORF">MCC10116_0516</name>
    <name evidence="11" type="ORF">MCC10118_0676</name>
    <name evidence="12" type="ORF">MCC10119_0582</name>
    <name evidence="13" type="ORF">MCC10126_0614</name>
    <name evidence="15" type="ORF">PWA56_03155</name>
</gene>
<dbReference type="EMBL" id="SHTI01000008">
    <property type="protein sequence ID" value="TCF72108.1"/>
    <property type="molecule type" value="Genomic_DNA"/>
</dbReference>
<accession>A0A0M0VM00</accession>
<evidence type="ECO:0000313" key="22">
    <source>
        <dbReference type="Proteomes" id="UP000293475"/>
    </source>
</evidence>
<reference evidence="14" key="4">
    <citation type="submission" date="2019-04" db="EMBL/GenBank/DDBJ databases">
        <authorList>
            <person name="Kok C.R."/>
            <person name="Hutkins R."/>
        </authorList>
    </citation>
    <scope>NUCLEOTIDE SEQUENCE</scope>
    <source>
        <strain evidence="14">CR15</strain>
    </source>
</reference>
<dbReference type="Proteomes" id="UP000292751">
    <property type="component" value="Unassembled WGS sequence"/>
</dbReference>
<feature type="transmembrane region" description="Helical" evidence="5">
    <location>
        <begin position="191"/>
        <end position="213"/>
    </location>
</feature>
<dbReference type="GO" id="GO:0016020">
    <property type="term" value="C:membrane"/>
    <property type="evidence" value="ECO:0007669"/>
    <property type="project" value="UniProtKB-SubCell"/>
</dbReference>
<dbReference type="InterPro" id="IPR002657">
    <property type="entry name" value="BilAc:Na_symport/Acr3"/>
</dbReference>
<feature type="transmembrane region" description="Helical" evidence="5">
    <location>
        <begin position="99"/>
        <end position="117"/>
    </location>
</feature>
<dbReference type="EMBL" id="SHPR01000013">
    <property type="protein sequence ID" value="TCD84557.1"/>
    <property type="molecule type" value="Genomic_DNA"/>
</dbReference>
<evidence type="ECO:0000313" key="23">
    <source>
        <dbReference type="Proteomes" id="UP001221506"/>
    </source>
</evidence>
<feature type="transmembrane region" description="Helical" evidence="5">
    <location>
        <begin position="12"/>
        <end position="33"/>
    </location>
</feature>
<dbReference type="GeneID" id="69577751"/>
<evidence type="ECO:0000313" key="6">
    <source>
        <dbReference type="EMBL" id="GHM72953.1"/>
    </source>
</evidence>
<dbReference type="EMBL" id="CP118598">
    <property type="protein sequence ID" value="WDY40845.1"/>
    <property type="molecule type" value="Genomic_DNA"/>
</dbReference>
<comment type="subcellular location">
    <subcellularLocation>
        <location evidence="1">Membrane</location>
        <topology evidence="1">Multi-pass membrane protein</topology>
    </subcellularLocation>
</comment>
<reference evidence="15 23" key="6">
    <citation type="submission" date="2023-02" db="EMBL/GenBank/DDBJ databases">
        <authorList>
            <person name="Pan L."/>
        </authorList>
    </citation>
    <scope>NUCLEOTIDE SEQUENCE [LARGE SCALE GENOMIC DNA]</scope>
    <source>
        <strain evidence="15 23">F2</strain>
    </source>
</reference>
<dbReference type="EMBL" id="SHTF01000006">
    <property type="protein sequence ID" value="TCF65248.1"/>
    <property type="molecule type" value="Genomic_DNA"/>
</dbReference>
<evidence type="ECO:0000313" key="19">
    <source>
        <dbReference type="Proteomes" id="UP000292751"/>
    </source>
</evidence>
<keyword evidence="3 5" id="KW-1133">Transmembrane helix</keyword>
<feature type="transmembrane region" description="Helical" evidence="5">
    <location>
        <begin position="162"/>
        <end position="184"/>
    </location>
</feature>
<feature type="transmembrane region" description="Helical" evidence="5">
    <location>
        <begin position="69"/>
        <end position="93"/>
    </location>
</feature>
<feature type="transmembrane region" description="Helical" evidence="5">
    <location>
        <begin position="219"/>
        <end position="244"/>
    </location>
</feature>
<dbReference type="PANTHER" id="PTHR10361">
    <property type="entry name" value="SODIUM-BILE ACID COTRANSPORTER"/>
    <property type="match status" value="1"/>
</dbReference>
<dbReference type="InterPro" id="IPR038770">
    <property type="entry name" value="Na+/solute_symporter_sf"/>
</dbReference>
<evidence type="ECO:0000313" key="7">
    <source>
        <dbReference type="EMBL" id="TCD78872.1"/>
    </source>
</evidence>
<evidence type="ECO:0000313" key="15">
    <source>
        <dbReference type="EMBL" id="WDY40845.1"/>
    </source>
</evidence>
<organism evidence="10 20">
    <name type="scientific">Bifidobacterium longum subsp. longum</name>
    <dbReference type="NCBI Taxonomy" id="1679"/>
    <lineage>
        <taxon>Bacteria</taxon>
        <taxon>Bacillati</taxon>
        <taxon>Actinomycetota</taxon>
        <taxon>Actinomycetes</taxon>
        <taxon>Bifidobacteriales</taxon>
        <taxon>Bifidobacteriaceae</taxon>
        <taxon>Bifidobacterium</taxon>
    </lineage>
</organism>
<dbReference type="PANTHER" id="PTHR10361:SF28">
    <property type="entry name" value="P3 PROTEIN-RELATED"/>
    <property type="match status" value="1"/>
</dbReference>
<sequence>MEKVKAFADWLTKWFTVIVIVWAVFNYFVPAASLWGKAYTGYMLGIVLFGMGLTLTLDDFKRILTQPLMVIVGTVAHFIIMPLIAVALCAIFHLSGPLAVGVILVGCCPSGTSSNVMSYLSRGDVALDVSIGILSTLCAPFMIPLLMQLLASQYVSVPTQSLFLNAVKVVLFPIALGVICHMIFGKKIEKVTVALPIVSQVAILLIIGVVVAANGPKLFVASSLVAIPVVILHNLCGYSLGFGFSKLMYKIYPKGFRYAQQKAITFEVGMQDSALGATLALTSFATNPLAAVPSTFFSVWHNISGSILSSWWRNHDDKHEIHWDSDNGEKGSAKSTVSAAHPFDADKAAKVAA</sequence>
<evidence type="ECO:0000313" key="14">
    <source>
        <dbReference type="EMBL" id="TPH37635.1"/>
    </source>
</evidence>
<reference evidence="6" key="5">
    <citation type="journal article" date="2021" name="Appl. Environ. Microbiol.">
        <title>Novel 3-O-alpha-d-Galactosyl-alpha-l-Arabinofuranosidase for the Assimilation of Gum Arabic Arabinogalactan Protein in Bifidobacterium longum subsp. longum.</title>
        <authorList>
            <person name="Sasaki Y."/>
            <person name="Horigome A."/>
            <person name="Odamaki T."/>
            <person name="Xiao J.Z."/>
            <person name="Ishiwata A."/>
            <person name="Ito Y."/>
            <person name="Kitahara K."/>
            <person name="Fujita K."/>
        </authorList>
    </citation>
    <scope>NUCLEOTIDE SEQUENCE</scope>
    <source>
        <strain evidence="6">MCC00316</strain>
    </source>
</reference>
<dbReference type="Pfam" id="PF01758">
    <property type="entry name" value="SBF"/>
    <property type="match status" value="1"/>
</dbReference>
<dbReference type="EMBL" id="SZNG01000001">
    <property type="protein sequence ID" value="TPH37635.1"/>
    <property type="molecule type" value="Genomic_DNA"/>
</dbReference>
<dbReference type="OMA" id="AHYVIMP"/>
<evidence type="ECO:0000313" key="10">
    <source>
        <dbReference type="EMBL" id="TCF65248.1"/>
    </source>
</evidence>
<dbReference type="Proteomes" id="UP000292241">
    <property type="component" value="Unassembled WGS sequence"/>
</dbReference>
<dbReference type="InterPro" id="IPR004710">
    <property type="entry name" value="Bilac:Na_transpt"/>
</dbReference>
<keyword evidence="4 5" id="KW-0472">Membrane</keyword>
<dbReference type="EMBL" id="SHRX01000010">
    <property type="protein sequence ID" value="TCE99896.1"/>
    <property type="molecule type" value="Genomic_DNA"/>
</dbReference>
<evidence type="ECO:0000256" key="5">
    <source>
        <dbReference type="SAM" id="Phobius"/>
    </source>
</evidence>
<dbReference type="Proteomes" id="UP000292787">
    <property type="component" value="Unassembled WGS sequence"/>
</dbReference>
<evidence type="ECO:0000313" key="16">
    <source>
        <dbReference type="Proteomes" id="UP000291501"/>
    </source>
</evidence>
<proteinExistence type="predicted"/>
<dbReference type="Proteomes" id="UP000315512">
    <property type="component" value="Unassembled WGS sequence"/>
</dbReference>
<reference evidence="14" key="2">
    <citation type="journal article" date="2019" name="Appl. Environ. Microbiol.">
        <title>An in vitro enrichment strategy for formulating synergistic synbiotics.</title>
        <authorList>
            <person name="Kok C.R."/>
            <person name="Quintero D.F.G."/>
            <person name="Niyirora C."/>
            <person name="Rose D."/>
            <person name="Li A."/>
            <person name="Hutkins R."/>
        </authorList>
    </citation>
    <scope>NUCLEOTIDE SEQUENCE</scope>
    <source>
        <strain evidence="14">CR15</strain>
    </source>
</reference>
<protein>
    <submittedName>
        <fullName evidence="14">Bile acid:sodium symporter family protein</fullName>
    </submittedName>
    <submittedName>
        <fullName evidence="6">Sodium transporter</fullName>
    </submittedName>
    <submittedName>
        <fullName evidence="10">Transporter, Sodium/bile acid symporter family, macrolide-resistance protein</fullName>
    </submittedName>
</protein>
<dbReference type="AlphaFoldDB" id="A0A0M0VM00"/>
<evidence type="ECO:0000256" key="3">
    <source>
        <dbReference type="ARBA" id="ARBA00022989"/>
    </source>
</evidence>
<evidence type="ECO:0000256" key="1">
    <source>
        <dbReference type="ARBA" id="ARBA00004141"/>
    </source>
</evidence>
<dbReference type="EMBL" id="BNHC01000007">
    <property type="protein sequence ID" value="GHM72953.1"/>
    <property type="molecule type" value="Genomic_DNA"/>
</dbReference>
<dbReference type="Proteomes" id="UP000293137">
    <property type="component" value="Unassembled WGS sequence"/>
</dbReference>
<feature type="transmembrane region" description="Helical" evidence="5">
    <location>
        <begin position="39"/>
        <end position="57"/>
    </location>
</feature>
<dbReference type="Proteomes" id="UP000293475">
    <property type="component" value="Unassembled WGS sequence"/>
</dbReference>
<evidence type="ECO:0000256" key="2">
    <source>
        <dbReference type="ARBA" id="ARBA00022692"/>
    </source>
</evidence>
<evidence type="ECO:0000256" key="4">
    <source>
        <dbReference type="ARBA" id="ARBA00023136"/>
    </source>
</evidence>
<keyword evidence="2 5" id="KW-0812">Transmembrane</keyword>
<reference evidence="16 17" key="1">
    <citation type="journal article" date="2018" name="Sci. Rep.">
        <title>Genomic diversity and distribution of Bifidobacterium longum subsp. longum across the human lifespan.</title>
        <authorList>
            <person name="Odamaki T."/>
            <person name="Bottacini F."/>
            <person name="Kato K."/>
            <person name="Mitsuyama E."/>
            <person name="Yoshida K."/>
            <person name="Horigome A."/>
            <person name="Xiao J.Z."/>
            <person name="van Sinderen D."/>
        </authorList>
    </citation>
    <scope>NUCLEOTIDE SEQUENCE [LARGE SCALE GENOMIC DNA]</scope>
    <source>
        <strain evidence="7 22">MCC10004</strain>
        <strain evidence="8 17">MCC10008</strain>
        <strain evidence="9 19">MCC10076</strain>
        <strain evidence="10 20">MCC10116</strain>
        <strain evidence="11 21">MCC10118</strain>
        <strain evidence="12 18">MCC10119</strain>
        <strain evidence="13 16">MCC10126</strain>
    </source>
</reference>
<evidence type="ECO:0000313" key="21">
    <source>
        <dbReference type="Proteomes" id="UP000293137"/>
    </source>
</evidence>
<name>A0A0M0VM00_BIFLL</name>
<evidence type="ECO:0000313" key="12">
    <source>
        <dbReference type="EMBL" id="TCF72108.1"/>
    </source>
</evidence>
<evidence type="ECO:0000313" key="17">
    <source>
        <dbReference type="Proteomes" id="UP000292241"/>
    </source>
</evidence>
<dbReference type="Proteomes" id="UP000292729">
    <property type="component" value="Unassembled WGS sequence"/>
</dbReference>
<evidence type="ECO:0000313" key="11">
    <source>
        <dbReference type="EMBL" id="TCF70597.1"/>
    </source>
</evidence>
<evidence type="ECO:0000313" key="13">
    <source>
        <dbReference type="EMBL" id="TCF84829.1"/>
    </source>
</evidence>
<evidence type="ECO:0000313" key="9">
    <source>
        <dbReference type="EMBL" id="TCE99896.1"/>
    </source>
</evidence>
<dbReference type="EMBL" id="SHTH01000007">
    <property type="protein sequence ID" value="TCF70597.1"/>
    <property type="molecule type" value="Genomic_DNA"/>
</dbReference>